<evidence type="ECO:0000256" key="13">
    <source>
        <dbReference type="SAM" id="SignalP"/>
    </source>
</evidence>
<evidence type="ECO:0000256" key="9">
    <source>
        <dbReference type="ARBA" id="ARBA00026232"/>
    </source>
</evidence>
<keyword evidence="13" id="KW-0732">Signal</keyword>
<evidence type="ECO:0000256" key="10">
    <source>
        <dbReference type="ARBA" id="ARBA00033083"/>
    </source>
</evidence>
<evidence type="ECO:0000256" key="4">
    <source>
        <dbReference type="ARBA" id="ARBA00022679"/>
    </source>
</evidence>
<feature type="chain" id="PRO_5008582045" description="GDP-fucose protein O-fucosyltransferase 2" evidence="13">
    <location>
        <begin position="23"/>
        <end position="377"/>
    </location>
</feature>
<dbReference type="EMBL" id="GEDC01000913">
    <property type="protein sequence ID" value="JAS36385.1"/>
    <property type="molecule type" value="Transcribed_RNA"/>
</dbReference>
<evidence type="ECO:0000256" key="11">
    <source>
        <dbReference type="ARBA" id="ARBA00047273"/>
    </source>
</evidence>
<evidence type="ECO:0000256" key="8">
    <source>
        <dbReference type="ARBA" id="ARBA00025803"/>
    </source>
</evidence>
<dbReference type="EC" id="2.4.1.221" evidence="3"/>
<evidence type="ECO:0000256" key="7">
    <source>
        <dbReference type="ARBA" id="ARBA00023277"/>
    </source>
</evidence>
<evidence type="ECO:0000256" key="12">
    <source>
        <dbReference type="ARBA" id="ARBA00048647"/>
    </source>
</evidence>
<evidence type="ECO:0000256" key="1">
    <source>
        <dbReference type="ARBA" id="ARBA00004240"/>
    </source>
</evidence>
<evidence type="ECO:0000256" key="3">
    <source>
        <dbReference type="ARBA" id="ARBA00012196"/>
    </source>
</evidence>
<dbReference type="InterPro" id="IPR019378">
    <property type="entry name" value="GDP-Fuc_O-FucTrfase"/>
</dbReference>
<proteinExistence type="inferred from homology"/>
<comment type="similarity">
    <text evidence="8">Belongs to the glycosyltransferase 68 family.</text>
</comment>
<name>A0A1B6EEP3_9HEMI</name>
<comment type="pathway">
    <text evidence="2">Protein modification; protein glycosylation.</text>
</comment>
<gene>
    <name evidence="14" type="ORF">g.42603</name>
</gene>
<comment type="catalytic activity">
    <reaction evidence="11">
        <text>L-threonyl-[protein] + GDP-beta-L-fucose = 3-O-(alpha-L-fucosyl)-L-threonyl-[protein] + GDP + H(+)</text>
        <dbReference type="Rhea" id="RHEA:70491"/>
        <dbReference type="Rhea" id="RHEA-COMP:11060"/>
        <dbReference type="Rhea" id="RHEA-COMP:17915"/>
        <dbReference type="ChEBI" id="CHEBI:15378"/>
        <dbReference type="ChEBI" id="CHEBI:30013"/>
        <dbReference type="ChEBI" id="CHEBI:57273"/>
        <dbReference type="ChEBI" id="CHEBI:58189"/>
        <dbReference type="ChEBI" id="CHEBI:189631"/>
        <dbReference type="EC" id="2.4.1.221"/>
    </reaction>
    <physiologicalReaction direction="left-to-right" evidence="11">
        <dbReference type="Rhea" id="RHEA:70492"/>
    </physiologicalReaction>
</comment>
<dbReference type="PANTHER" id="PTHR13398:SF0">
    <property type="entry name" value="GDP-FUCOSE PROTEIN O-FUCOSYLTRANSFERASE 2"/>
    <property type="match status" value="1"/>
</dbReference>
<dbReference type="Gene3D" id="3.40.50.11350">
    <property type="match status" value="1"/>
</dbReference>
<protein>
    <recommendedName>
        <fullName evidence="9">GDP-fucose protein O-fucosyltransferase 2</fullName>
        <ecNumber evidence="3">2.4.1.221</ecNumber>
    </recommendedName>
    <alternativeName>
        <fullName evidence="10">Peptide-O-fucosyltransferase 2</fullName>
    </alternativeName>
</protein>
<dbReference type="Pfam" id="PF10250">
    <property type="entry name" value="O-FucT"/>
    <property type="match status" value="1"/>
</dbReference>
<dbReference type="PANTHER" id="PTHR13398">
    <property type="entry name" value="GDP-FUCOSE PROTEIN O-FUCOSYLTRANSFERASE 2"/>
    <property type="match status" value="1"/>
</dbReference>
<evidence type="ECO:0000256" key="5">
    <source>
        <dbReference type="ARBA" id="ARBA00022824"/>
    </source>
</evidence>
<reference evidence="14" key="1">
    <citation type="submission" date="2015-12" db="EMBL/GenBank/DDBJ databases">
        <title>De novo transcriptome assembly of four potential Pierce s Disease insect vectors from Arizona vineyards.</title>
        <authorList>
            <person name="Tassone E.E."/>
        </authorList>
    </citation>
    <scope>NUCLEOTIDE SEQUENCE</scope>
</reference>
<feature type="signal peptide" evidence="13">
    <location>
        <begin position="1"/>
        <end position="22"/>
    </location>
</feature>
<comment type="subcellular location">
    <subcellularLocation>
        <location evidence="1">Endoplasmic reticulum</location>
    </subcellularLocation>
</comment>
<organism evidence="14">
    <name type="scientific">Clastoptera arizonana</name>
    <name type="common">Arizona spittle bug</name>
    <dbReference type="NCBI Taxonomy" id="38151"/>
    <lineage>
        <taxon>Eukaryota</taxon>
        <taxon>Metazoa</taxon>
        <taxon>Ecdysozoa</taxon>
        <taxon>Arthropoda</taxon>
        <taxon>Hexapoda</taxon>
        <taxon>Insecta</taxon>
        <taxon>Pterygota</taxon>
        <taxon>Neoptera</taxon>
        <taxon>Paraneoptera</taxon>
        <taxon>Hemiptera</taxon>
        <taxon>Auchenorrhyncha</taxon>
        <taxon>Cercopoidea</taxon>
        <taxon>Clastopteridae</taxon>
        <taxon>Clastoptera</taxon>
    </lineage>
</organism>
<evidence type="ECO:0000256" key="2">
    <source>
        <dbReference type="ARBA" id="ARBA00004922"/>
    </source>
</evidence>
<sequence>MIMSSMVMWLFTFLFIINLADTILFLKEKTCSPLSLFTDNIYLNRYILYDVNSVEGFNLRRDVYMRLAIFMHNVIKSDEVHWYLVLPPWTNMHHWRNTNPELLVPWERFFDLESLRKFVPVLEMHEFLKGKKLKNFGTAYILQHYPDAFTEDFDWQEKWDLSKCDNSNYGFKTNKYAPPSIDITVDRFQCISYFGQASFLKEIINATKSRSIIFDHAEIVLHDEFGSKTYWECRRSMRFAKPLVTKASEFRNLHLQSNDEKDKTVRLKDWKQEKAGRKALGGPYLCVHWRRRDFIFGRPLNIPNTQNTAQQIINKLKDLNLNTVFIATDSSTEDFKILKTLLKEYNVVQYVPKKEELILFTDGGVAIIDQIICSHAR</sequence>
<dbReference type="InterPro" id="IPR045130">
    <property type="entry name" value="OFUT2-like"/>
</dbReference>
<keyword evidence="5" id="KW-0256">Endoplasmic reticulum</keyword>
<evidence type="ECO:0000256" key="6">
    <source>
        <dbReference type="ARBA" id="ARBA00023253"/>
    </source>
</evidence>
<keyword evidence="4" id="KW-0808">Transferase</keyword>
<dbReference type="GO" id="GO:0005783">
    <property type="term" value="C:endoplasmic reticulum"/>
    <property type="evidence" value="ECO:0007669"/>
    <property type="project" value="UniProtKB-SubCell"/>
</dbReference>
<dbReference type="Gene3D" id="3.40.50.11340">
    <property type="match status" value="1"/>
</dbReference>
<comment type="catalytic activity">
    <reaction evidence="12">
        <text>L-seryl-[protein] + GDP-beta-L-fucose = 3-O-(alpha-L-fucosyl)-L-seryl-[protein] + GDP + H(+)</text>
        <dbReference type="Rhea" id="RHEA:63644"/>
        <dbReference type="Rhea" id="RHEA-COMP:9863"/>
        <dbReference type="Rhea" id="RHEA-COMP:17914"/>
        <dbReference type="ChEBI" id="CHEBI:15378"/>
        <dbReference type="ChEBI" id="CHEBI:29999"/>
        <dbReference type="ChEBI" id="CHEBI:57273"/>
        <dbReference type="ChEBI" id="CHEBI:58189"/>
        <dbReference type="ChEBI" id="CHEBI:189632"/>
        <dbReference type="EC" id="2.4.1.221"/>
    </reaction>
    <physiologicalReaction direction="left-to-right" evidence="12">
        <dbReference type="Rhea" id="RHEA:63645"/>
    </physiologicalReaction>
</comment>
<dbReference type="GO" id="GO:0046922">
    <property type="term" value="F:peptide-O-fucosyltransferase activity"/>
    <property type="evidence" value="ECO:0007669"/>
    <property type="project" value="UniProtKB-EC"/>
</dbReference>
<dbReference type="CDD" id="cd11298">
    <property type="entry name" value="O-FucT-2"/>
    <property type="match status" value="1"/>
</dbReference>
<accession>A0A1B6EEP3</accession>
<keyword evidence="7" id="KW-0119">Carbohydrate metabolism</keyword>
<dbReference type="GO" id="GO:0006004">
    <property type="term" value="P:fucose metabolic process"/>
    <property type="evidence" value="ECO:0007669"/>
    <property type="project" value="UniProtKB-KW"/>
</dbReference>
<dbReference type="AlphaFoldDB" id="A0A1B6EEP3"/>
<keyword evidence="6" id="KW-0294">Fucose metabolism</keyword>
<evidence type="ECO:0000313" key="14">
    <source>
        <dbReference type="EMBL" id="JAS36385.1"/>
    </source>
</evidence>